<name>A0ABS5A769_9PSEU</name>
<dbReference type="Gene3D" id="3.40.630.30">
    <property type="match status" value="1"/>
</dbReference>
<reference evidence="2 3" key="1">
    <citation type="submission" date="2021-03" db="EMBL/GenBank/DDBJ databases">
        <title>Sequencing the genomes of 1000 actinobacteria strains.</title>
        <authorList>
            <person name="Klenk H.-P."/>
        </authorList>
    </citation>
    <scope>NUCLEOTIDE SEQUENCE [LARGE SCALE GENOMIC DNA]</scope>
    <source>
        <strain evidence="2 3">DSM 44580</strain>
    </source>
</reference>
<comment type="caution">
    <text evidence="2">The sequence shown here is derived from an EMBL/GenBank/DDBJ whole genome shotgun (WGS) entry which is preliminary data.</text>
</comment>
<dbReference type="SUPFAM" id="SSF55729">
    <property type="entry name" value="Acyl-CoA N-acyltransferases (Nat)"/>
    <property type="match status" value="1"/>
</dbReference>
<dbReference type="EMBL" id="JAGIOO010000001">
    <property type="protein sequence ID" value="MBP2472107.1"/>
    <property type="molecule type" value="Genomic_DNA"/>
</dbReference>
<dbReference type="PROSITE" id="PS51186">
    <property type="entry name" value="GNAT"/>
    <property type="match status" value="1"/>
</dbReference>
<accession>A0ABS5A769</accession>
<dbReference type="CDD" id="cd04301">
    <property type="entry name" value="NAT_SF"/>
    <property type="match status" value="1"/>
</dbReference>
<dbReference type="Pfam" id="PF00583">
    <property type="entry name" value="Acetyltransf_1"/>
    <property type="match status" value="1"/>
</dbReference>
<dbReference type="RefSeq" id="WP_209706387.1">
    <property type="nucleotide sequence ID" value="NZ_JAGIOO010000001.1"/>
</dbReference>
<evidence type="ECO:0000313" key="2">
    <source>
        <dbReference type="EMBL" id="MBP2472107.1"/>
    </source>
</evidence>
<keyword evidence="3" id="KW-1185">Reference proteome</keyword>
<sequence>MHTLTTGDLDPELDKRLTDELTAFNDAATGHAPRGDFSVRVTDEAGELAGGLTAWTWGGLAGIDLVWLREDCRAAGWGRRLLEAAEEEARKRGCDRIAVSSFTFQAPGFYQKHGYVETGRTPGFPGGNEDVHMVKRLA</sequence>
<feature type="domain" description="N-acetyltransferase" evidence="1">
    <location>
        <begin position="1"/>
        <end position="138"/>
    </location>
</feature>
<gene>
    <name evidence="2" type="ORF">JOF53_000979</name>
</gene>
<evidence type="ECO:0000313" key="3">
    <source>
        <dbReference type="Proteomes" id="UP001519363"/>
    </source>
</evidence>
<dbReference type="InterPro" id="IPR016181">
    <property type="entry name" value="Acyl_CoA_acyltransferase"/>
</dbReference>
<evidence type="ECO:0000259" key="1">
    <source>
        <dbReference type="PROSITE" id="PS51186"/>
    </source>
</evidence>
<dbReference type="InterPro" id="IPR000182">
    <property type="entry name" value="GNAT_dom"/>
</dbReference>
<protein>
    <submittedName>
        <fullName evidence="2">GNAT superfamily N-acetyltransferase</fullName>
    </submittedName>
</protein>
<proteinExistence type="predicted"/>
<organism evidence="2 3">
    <name type="scientific">Crossiella equi</name>
    <dbReference type="NCBI Taxonomy" id="130796"/>
    <lineage>
        <taxon>Bacteria</taxon>
        <taxon>Bacillati</taxon>
        <taxon>Actinomycetota</taxon>
        <taxon>Actinomycetes</taxon>
        <taxon>Pseudonocardiales</taxon>
        <taxon>Pseudonocardiaceae</taxon>
        <taxon>Crossiella</taxon>
    </lineage>
</organism>
<dbReference type="Proteomes" id="UP001519363">
    <property type="component" value="Unassembled WGS sequence"/>
</dbReference>